<keyword evidence="3" id="KW-1185">Reference proteome</keyword>
<sequence>MRAAFLFSLAIGLSIFSSTIIASTCEPAAEKAHVSAVYPTADRLPENLLRFYVYFSKPMYREDILSSVYLEDKEGNRLHGVFLDNKFALWSTDSSRLTLLFDPGRVKTGLVAHNAMGRALTSGEDYQLVIDTMAKDADGCHLEKEYRKPFKAVEADYEVPDVDKWVIHHPNKGSSEALTIELNGKMDHVSLAYRIRVKDQKGQSVAGSIELSEHEEMWLFYPDITWDKNQYQLVIDPILEDVAGNRITGLFDQPSLAAESAGQEQWISIPIVPEY</sequence>
<dbReference type="RefSeq" id="WP_160657973.1">
    <property type="nucleotide sequence ID" value="NZ_RSEJ01000039.1"/>
</dbReference>
<comment type="caution">
    <text evidence="2">The sequence shown here is derived from an EMBL/GenBank/DDBJ whole genome shotgun (WGS) entry which is preliminary data.</text>
</comment>
<reference evidence="2 3" key="1">
    <citation type="journal article" date="2017" name="Int. J. Syst. Evol. Microbiol.">
        <title>Photobacterium alginatilyticum sp. nov., a marine bacterium isolated from bottom seawater.</title>
        <authorList>
            <person name="Wang X."/>
            <person name="Wang Y."/>
            <person name="Yang X."/>
            <person name="Sun H."/>
            <person name="Li B."/>
            <person name="Zhang X.H."/>
        </authorList>
    </citation>
    <scope>NUCLEOTIDE SEQUENCE [LARGE SCALE GENOMIC DNA]</scope>
    <source>
        <strain evidence="2 3">P03D4</strain>
    </source>
</reference>
<evidence type="ECO:0000313" key="2">
    <source>
        <dbReference type="EMBL" id="NBI55893.1"/>
    </source>
</evidence>
<feature type="chain" id="PRO_5045578330" description="SbsA Ig-like domain-containing protein" evidence="1">
    <location>
        <begin position="23"/>
        <end position="275"/>
    </location>
</feature>
<gene>
    <name evidence="2" type="ORF">EIZ48_25605</name>
</gene>
<organism evidence="2 3">
    <name type="scientific">Photobacterium alginatilyticum</name>
    <dbReference type="NCBI Taxonomy" id="1775171"/>
    <lineage>
        <taxon>Bacteria</taxon>
        <taxon>Pseudomonadati</taxon>
        <taxon>Pseudomonadota</taxon>
        <taxon>Gammaproteobacteria</taxon>
        <taxon>Vibrionales</taxon>
        <taxon>Vibrionaceae</taxon>
        <taxon>Photobacterium</taxon>
    </lineage>
</organism>
<evidence type="ECO:0000313" key="3">
    <source>
        <dbReference type="Proteomes" id="UP000738517"/>
    </source>
</evidence>
<protein>
    <recommendedName>
        <fullName evidence="4">SbsA Ig-like domain-containing protein</fullName>
    </recommendedName>
</protein>
<name>A0ABW9YRM6_9GAMM</name>
<feature type="signal peptide" evidence="1">
    <location>
        <begin position="1"/>
        <end position="22"/>
    </location>
</feature>
<accession>A0ABW9YRM6</accession>
<evidence type="ECO:0008006" key="4">
    <source>
        <dbReference type="Google" id="ProtNLM"/>
    </source>
</evidence>
<evidence type="ECO:0000256" key="1">
    <source>
        <dbReference type="SAM" id="SignalP"/>
    </source>
</evidence>
<dbReference type="Proteomes" id="UP000738517">
    <property type="component" value="Unassembled WGS sequence"/>
</dbReference>
<proteinExistence type="predicted"/>
<keyword evidence="1" id="KW-0732">Signal</keyword>
<dbReference type="EMBL" id="RSEJ01000039">
    <property type="protein sequence ID" value="NBI55893.1"/>
    <property type="molecule type" value="Genomic_DNA"/>
</dbReference>